<gene>
    <name evidence="2" type="ORF">Pan181_44180</name>
</gene>
<feature type="region of interest" description="Disordered" evidence="1">
    <location>
        <begin position="29"/>
        <end position="62"/>
    </location>
</feature>
<proteinExistence type="predicted"/>
<accession>A0A518AU09</accession>
<dbReference type="RefSeq" id="WP_145249802.1">
    <property type="nucleotide sequence ID" value="NZ_CP036278.1"/>
</dbReference>
<evidence type="ECO:0000256" key="1">
    <source>
        <dbReference type="SAM" id="MobiDB-lite"/>
    </source>
</evidence>
<dbReference type="EMBL" id="CP036278">
    <property type="protein sequence ID" value="QDU58185.1"/>
    <property type="molecule type" value="Genomic_DNA"/>
</dbReference>
<sequence>MSEQSNSQASEEEVGGLSLAEARVKVREIQRESGKTRRQAWAILKRRNPNAREASKMGRLPL</sequence>
<protein>
    <submittedName>
        <fullName evidence="2">Uncharacterized protein</fullName>
    </submittedName>
</protein>
<evidence type="ECO:0000313" key="3">
    <source>
        <dbReference type="Proteomes" id="UP000315750"/>
    </source>
</evidence>
<dbReference type="KEGG" id="amuc:Pan181_44180"/>
<reference evidence="2 3" key="1">
    <citation type="submission" date="2019-02" db="EMBL/GenBank/DDBJ databases">
        <title>Deep-cultivation of Planctomycetes and their phenomic and genomic characterization uncovers novel biology.</title>
        <authorList>
            <person name="Wiegand S."/>
            <person name="Jogler M."/>
            <person name="Boedeker C."/>
            <person name="Pinto D."/>
            <person name="Vollmers J."/>
            <person name="Rivas-Marin E."/>
            <person name="Kohn T."/>
            <person name="Peeters S.H."/>
            <person name="Heuer A."/>
            <person name="Rast P."/>
            <person name="Oberbeckmann S."/>
            <person name="Bunk B."/>
            <person name="Jeske O."/>
            <person name="Meyerdierks A."/>
            <person name="Storesund J.E."/>
            <person name="Kallscheuer N."/>
            <person name="Luecker S."/>
            <person name="Lage O.M."/>
            <person name="Pohl T."/>
            <person name="Merkel B.J."/>
            <person name="Hornburger P."/>
            <person name="Mueller R.-W."/>
            <person name="Bruemmer F."/>
            <person name="Labrenz M."/>
            <person name="Spormann A.M."/>
            <person name="Op den Camp H."/>
            <person name="Overmann J."/>
            <person name="Amann R."/>
            <person name="Jetten M.S.M."/>
            <person name="Mascher T."/>
            <person name="Medema M.H."/>
            <person name="Devos D.P."/>
            <person name="Kaster A.-K."/>
            <person name="Ovreas L."/>
            <person name="Rohde M."/>
            <person name="Galperin M.Y."/>
            <person name="Jogler C."/>
        </authorList>
    </citation>
    <scope>NUCLEOTIDE SEQUENCE [LARGE SCALE GENOMIC DNA]</scope>
    <source>
        <strain evidence="2 3">Pan181</strain>
    </source>
</reference>
<name>A0A518AU09_9BACT</name>
<dbReference type="Proteomes" id="UP000315750">
    <property type="component" value="Chromosome"/>
</dbReference>
<keyword evidence="3" id="KW-1185">Reference proteome</keyword>
<dbReference type="AlphaFoldDB" id="A0A518AU09"/>
<organism evidence="2 3">
    <name type="scientific">Aeoliella mucimassa</name>
    <dbReference type="NCBI Taxonomy" id="2527972"/>
    <lineage>
        <taxon>Bacteria</taxon>
        <taxon>Pseudomonadati</taxon>
        <taxon>Planctomycetota</taxon>
        <taxon>Planctomycetia</taxon>
        <taxon>Pirellulales</taxon>
        <taxon>Lacipirellulaceae</taxon>
        <taxon>Aeoliella</taxon>
    </lineage>
</organism>
<evidence type="ECO:0000313" key="2">
    <source>
        <dbReference type="EMBL" id="QDU58185.1"/>
    </source>
</evidence>